<sequence length="79" mass="9270">MYIEITIDLKHYTGERFDLRLSNYHSIKKVIDIVWQTKTISQAPRDGYWVRVPNKKMVLSGNEKLIDCNIKTGDCIEIL</sequence>
<reference evidence="2 3" key="1">
    <citation type="submission" date="2021-01" db="EMBL/GenBank/DDBJ databases">
        <title>Genomic Encyclopedia of Type Strains, Phase IV (KMG-IV): sequencing the most valuable type-strain genomes for metagenomic binning, comparative biology and taxonomic classification.</title>
        <authorList>
            <person name="Goeker M."/>
        </authorList>
    </citation>
    <scope>NUCLEOTIDE SEQUENCE [LARGE SCALE GENOMIC DNA]</scope>
    <source>
        <strain evidence="2 3">DSM 104297</strain>
    </source>
</reference>
<gene>
    <name evidence="2" type="ORF">JOC83_001900</name>
</gene>
<comment type="caution">
    <text evidence="2">The sequence shown here is derived from an EMBL/GenBank/DDBJ whole genome shotgun (WGS) entry which is preliminary data.</text>
</comment>
<evidence type="ECO:0000313" key="3">
    <source>
        <dbReference type="Proteomes" id="UP000809829"/>
    </source>
</evidence>
<name>A0ABS2QV25_9BACI</name>
<dbReference type="Proteomes" id="UP000809829">
    <property type="component" value="Unassembled WGS sequence"/>
</dbReference>
<dbReference type="RefSeq" id="WP_205186531.1">
    <property type="nucleotide sequence ID" value="NZ_JAFBFC010000003.1"/>
</dbReference>
<keyword evidence="3" id="KW-1185">Reference proteome</keyword>
<accession>A0ABS2QV25</accession>
<dbReference type="PIRSF" id="PIRSF037793">
    <property type="entry name" value="DUF_ubiquitin-like_YukD"/>
    <property type="match status" value="1"/>
</dbReference>
<dbReference type="Gene3D" id="3.10.20.90">
    <property type="entry name" value="Phosphatidylinositol 3-kinase Catalytic Subunit, Chain A, domain 1"/>
    <property type="match status" value="1"/>
</dbReference>
<proteinExistence type="inferred from homology"/>
<evidence type="ECO:0000313" key="2">
    <source>
        <dbReference type="EMBL" id="MBM7703053.1"/>
    </source>
</evidence>
<dbReference type="Pfam" id="PF08817">
    <property type="entry name" value="YukD"/>
    <property type="match status" value="1"/>
</dbReference>
<organism evidence="2 3">
    <name type="scientific">Priestia iocasae</name>
    <dbReference type="NCBI Taxonomy" id="2291674"/>
    <lineage>
        <taxon>Bacteria</taxon>
        <taxon>Bacillati</taxon>
        <taxon>Bacillota</taxon>
        <taxon>Bacilli</taxon>
        <taxon>Bacillales</taxon>
        <taxon>Bacillaceae</taxon>
        <taxon>Priestia</taxon>
    </lineage>
</organism>
<protein>
    <submittedName>
        <fullName evidence="2">Ubiquitin-like protein YukD</fullName>
    </submittedName>
</protein>
<dbReference type="EMBL" id="JAFBFC010000003">
    <property type="protein sequence ID" value="MBM7703053.1"/>
    <property type="molecule type" value="Genomic_DNA"/>
</dbReference>
<evidence type="ECO:0000256" key="1">
    <source>
        <dbReference type="PIRNR" id="PIRNR037793"/>
    </source>
</evidence>
<dbReference type="InterPro" id="IPR014921">
    <property type="entry name" value="EsaB"/>
</dbReference>
<comment type="similarity">
    <text evidence="1">Belongs to the EsaB family.</text>
</comment>
<dbReference type="InterPro" id="IPR024962">
    <property type="entry name" value="YukD-like"/>
</dbReference>